<dbReference type="Gene3D" id="3.30.420.60">
    <property type="entry name" value="eRF1 domain 2"/>
    <property type="match status" value="1"/>
</dbReference>
<reference evidence="1 2" key="1">
    <citation type="submission" date="2018-06" db="EMBL/GenBank/DDBJ databases">
        <title>The draft genome sequence of Crocinitomix sp. SM1701.</title>
        <authorList>
            <person name="Zhang X."/>
        </authorList>
    </citation>
    <scope>NUCLEOTIDE SEQUENCE [LARGE SCALE GENOMIC DNA]</scope>
    <source>
        <strain evidence="1 2">SM1701</strain>
    </source>
</reference>
<dbReference type="OrthoDB" id="1122364at2"/>
<protein>
    <recommendedName>
        <fullName evidence="3">Host attachment protein</fullName>
    </recommendedName>
</protein>
<keyword evidence="2" id="KW-1185">Reference proteome</keyword>
<gene>
    <name evidence="1" type="ORF">DNU06_06805</name>
</gene>
<sequence>MTETKNNLGIWMDHSNAHLIDLKTKSNNQVITSDFTDSVKEETIKKSENVMHNKEQQMHEAYYKKIAAEILKYDHVLLFGPTKAKVELHNFLNKDTHFKGIIIDIEAADKMTDNEEVAFVKKHFEKG</sequence>
<evidence type="ECO:0000313" key="1">
    <source>
        <dbReference type="EMBL" id="PZE17531.1"/>
    </source>
</evidence>
<dbReference type="EMBL" id="QKSB01000003">
    <property type="protein sequence ID" value="PZE17531.1"/>
    <property type="molecule type" value="Genomic_DNA"/>
</dbReference>
<dbReference type="SUPFAM" id="SSF53137">
    <property type="entry name" value="Translational machinery components"/>
    <property type="match status" value="1"/>
</dbReference>
<accession>A0A2W1N3C9</accession>
<evidence type="ECO:0008006" key="3">
    <source>
        <dbReference type="Google" id="ProtNLM"/>
    </source>
</evidence>
<organism evidence="1 2">
    <name type="scientific">Putridiphycobacter roseus</name>
    <dbReference type="NCBI Taxonomy" id="2219161"/>
    <lineage>
        <taxon>Bacteria</taxon>
        <taxon>Pseudomonadati</taxon>
        <taxon>Bacteroidota</taxon>
        <taxon>Flavobacteriia</taxon>
        <taxon>Flavobacteriales</taxon>
        <taxon>Crocinitomicaceae</taxon>
        <taxon>Putridiphycobacter</taxon>
    </lineage>
</organism>
<name>A0A2W1N3C9_9FLAO</name>
<dbReference type="Proteomes" id="UP000249248">
    <property type="component" value="Unassembled WGS sequence"/>
</dbReference>
<dbReference type="AlphaFoldDB" id="A0A2W1N3C9"/>
<comment type="caution">
    <text evidence="1">The sequence shown here is derived from an EMBL/GenBank/DDBJ whole genome shotgun (WGS) entry which is preliminary data.</text>
</comment>
<dbReference type="RefSeq" id="WP_111062492.1">
    <property type="nucleotide sequence ID" value="NZ_JBHUCU010000027.1"/>
</dbReference>
<proteinExistence type="predicted"/>
<dbReference type="InterPro" id="IPR042226">
    <property type="entry name" value="eFR1_2_sf"/>
</dbReference>
<evidence type="ECO:0000313" key="2">
    <source>
        <dbReference type="Proteomes" id="UP000249248"/>
    </source>
</evidence>